<evidence type="ECO:0000313" key="1">
    <source>
        <dbReference type="EMBL" id="MBX68945.1"/>
    </source>
</evidence>
<accession>A0A2P2QPT5</accession>
<protein>
    <submittedName>
        <fullName evidence="1">Glutamate receptor</fullName>
    </submittedName>
</protein>
<reference evidence="1" key="1">
    <citation type="submission" date="2018-02" db="EMBL/GenBank/DDBJ databases">
        <title>Rhizophora mucronata_Transcriptome.</title>
        <authorList>
            <person name="Meera S.P."/>
            <person name="Sreeshan A."/>
            <person name="Augustine A."/>
        </authorList>
    </citation>
    <scope>NUCLEOTIDE SEQUENCE</scope>
    <source>
        <tissue evidence="1">Leaf</tissue>
    </source>
</reference>
<organism evidence="1">
    <name type="scientific">Rhizophora mucronata</name>
    <name type="common">Asiatic mangrove</name>
    <dbReference type="NCBI Taxonomy" id="61149"/>
    <lineage>
        <taxon>Eukaryota</taxon>
        <taxon>Viridiplantae</taxon>
        <taxon>Streptophyta</taxon>
        <taxon>Embryophyta</taxon>
        <taxon>Tracheophyta</taxon>
        <taxon>Spermatophyta</taxon>
        <taxon>Magnoliopsida</taxon>
        <taxon>eudicotyledons</taxon>
        <taxon>Gunneridae</taxon>
        <taxon>Pentapetalae</taxon>
        <taxon>rosids</taxon>
        <taxon>fabids</taxon>
        <taxon>Malpighiales</taxon>
        <taxon>Rhizophoraceae</taxon>
        <taxon>Rhizophora</taxon>
    </lineage>
</organism>
<sequence>MLMQHNSTLLASLSKSKIRPTFTGTVAFCAITNTSVADKNHKETTNGRK</sequence>
<dbReference type="AlphaFoldDB" id="A0A2P2QPT5"/>
<dbReference type="EMBL" id="GGEC01088461">
    <property type="protein sequence ID" value="MBX68945.1"/>
    <property type="molecule type" value="Transcribed_RNA"/>
</dbReference>
<name>A0A2P2QPT5_RHIMU</name>
<keyword evidence="1" id="KW-0675">Receptor</keyword>
<proteinExistence type="predicted"/>